<feature type="binding site" evidence="9">
    <location>
        <begin position="41"/>
        <end position="45"/>
    </location>
    <ligand>
        <name>4-amino-2-methyl-5-(diphosphooxymethyl)pyrimidine</name>
        <dbReference type="ChEBI" id="CHEBI:57841"/>
    </ligand>
</feature>
<evidence type="ECO:0000256" key="8">
    <source>
        <dbReference type="ARBA" id="ARBA00047883"/>
    </source>
</evidence>
<dbReference type="AlphaFoldDB" id="A0A5A5U0Z1"/>
<dbReference type="GO" id="GO:0009228">
    <property type="term" value="P:thiamine biosynthetic process"/>
    <property type="evidence" value="ECO:0007669"/>
    <property type="project" value="UniProtKB-KW"/>
</dbReference>
<evidence type="ECO:0000256" key="11">
    <source>
        <dbReference type="RuleBase" id="RU004253"/>
    </source>
</evidence>
<evidence type="ECO:0000313" key="12">
    <source>
        <dbReference type="EMBL" id="GDZ84627.1"/>
    </source>
</evidence>
<dbReference type="InterPro" id="IPR022998">
    <property type="entry name" value="ThiamineP_synth_TenI"/>
</dbReference>
<evidence type="ECO:0000256" key="7">
    <source>
        <dbReference type="ARBA" id="ARBA00047851"/>
    </source>
</evidence>
<feature type="binding site" evidence="9">
    <location>
        <position position="144"/>
    </location>
    <ligand>
        <name>4-amino-2-methyl-5-(diphosphooxymethyl)pyrimidine</name>
        <dbReference type="ChEBI" id="CHEBI:57841"/>
    </ligand>
</feature>
<dbReference type="InterPro" id="IPR013785">
    <property type="entry name" value="Aldolase_TIM"/>
</dbReference>
<dbReference type="FunFam" id="3.20.20.70:FF:000096">
    <property type="entry name" value="Thiamine-phosphate synthase"/>
    <property type="match status" value="1"/>
</dbReference>
<dbReference type="Gene3D" id="3.20.20.70">
    <property type="entry name" value="Aldolase class I"/>
    <property type="match status" value="1"/>
</dbReference>
<feature type="binding site" evidence="9">
    <location>
        <position position="114"/>
    </location>
    <ligand>
        <name>4-amino-2-methyl-5-(diphosphooxymethyl)pyrimidine</name>
        <dbReference type="ChEBI" id="CHEBI:57841"/>
    </ligand>
</feature>
<dbReference type="GO" id="GO:0009229">
    <property type="term" value="P:thiamine diphosphate biosynthetic process"/>
    <property type="evidence" value="ECO:0007669"/>
    <property type="project" value="UniProtKB-UniRule"/>
</dbReference>
<comment type="catalytic activity">
    <reaction evidence="7 9 10">
        <text>2-(2-carboxy-4-methylthiazol-5-yl)ethyl phosphate + 4-amino-2-methyl-5-(diphosphooxymethyl)pyrimidine + 2 H(+) = thiamine phosphate + CO2 + diphosphate</text>
        <dbReference type="Rhea" id="RHEA:47848"/>
        <dbReference type="ChEBI" id="CHEBI:15378"/>
        <dbReference type="ChEBI" id="CHEBI:16526"/>
        <dbReference type="ChEBI" id="CHEBI:33019"/>
        <dbReference type="ChEBI" id="CHEBI:37575"/>
        <dbReference type="ChEBI" id="CHEBI:57841"/>
        <dbReference type="ChEBI" id="CHEBI:62890"/>
        <dbReference type="EC" id="2.5.1.3"/>
    </reaction>
</comment>
<name>A0A5A5U0Z1_LEUCI</name>
<dbReference type="EC" id="2.5.1.3" evidence="9"/>
<comment type="caution">
    <text evidence="12">The sequence shown here is derived from an EMBL/GenBank/DDBJ whole genome shotgun (WGS) entry which is preliminary data.</text>
</comment>
<comment type="catalytic activity">
    <reaction evidence="8 9 10">
        <text>2-[(2R,5Z)-2-carboxy-4-methylthiazol-5(2H)-ylidene]ethyl phosphate + 4-amino-2-methyl-5-(diphosphooxymethyl)pyrimidine + 2 H(+) = thiamine phosphate + CO2 + diphosphate</text>
        <dbReference type="Rhea" id="RHEA:47844"/>
        <dbReference type="ChEBI" id="CHEBI:15378"/>
        <dbReference type="ChEBI" id="CHEBI:16526"/>
        <dbReference type="ChEBI" id="CHEBI:33019"/>
        <dbReference type="ChEBI" id="CHEBI:37575"/>
        <dbReference type="ChEBI" id="CHEBI:57841"/>
        <dbReference type="ChEBI" id="CHEBI:62899"/>
        <dbReference type="EC" id="2.5.1.3"/>
    </reaction>
</comment>
<evidence type="ECO:0000256" key="10">
    <source>
        <dbReference type="RuleBase" id="RU003826"/>
    </source>
</evidence>
<feature type="binding site" evidence="9">
    <location>
        <position position="96"/>
    </location>
    <ligand>
        <name>Mg(2+)</name>
        <dbReference type="ChEBI" id="CHEBI:18420"/>
    </ligand>
</feature>
<feature type="binding site" evidence="9">
    <location>
        <position position="76"/>
    </location>
    <ligand>
        <name>4-amino-2-methyl-5-(diphosphooxymethyl)pyrimidine</name>
        <dbReference type="ChEBI" id="CHEBI:57841"/>
    </ligand>
</feature>
<feature type="binding site" evidence="9">
    <location>
        <begin position="192"/>
        <end position="193"/>
    </location>
    <ligand>
        <name>2-[(2R,5Z)-2-carboxy-4-methylthiazol-5(2H)-ylidene]ethyl phosphate</name>
        <dbReference type="ChEBI" id="CHEBI:62899"/>
    </ligand>
</feature>
<dbReference type="PANTHER" id="PTHR20857:SF15">
    <property type="entry name" value="THIAMINE-PHOSPHATE SYNTHASE"/>
    <property type="match status" value="1"/>
</dbReference>
<keyword evidence="4 9" id="KW-0460">Magnesium</keyword>
<evidence type="ECO:0000313" key="13">
    <source>
        <dbReference type="Proteomes" id="UP000323274"/>
    </source>
</evidence>
<evidence type="ECO:0000256" key="9">
    <source>
        <dbReference type="HAMAP-Rule" id="MF_00097"/>
    </source>
</evidence>
<dbReference type="NCBIfam" id="TIGR00693">
    <property type="entry name" value="thiE"/>
    <property type="match status" value="1"/>
</dbReference>
<dbReference type="CDD" id="cd00564">
    <property type="entry name" value="TMP_TenI"/>
    <property type="match status" value="1"/>
</dbReference>
<evidence type="ECO:0000256" key="2">
    <source>
        <dbReference type="ARBA" id="ARBA00022679"/>
    </source>
</evidence>
<feature type="binding site" evidence="9">
    <location>
        <position position="172"/>
    </location>
    <ligand>
        <name>2-[(2R,5Z)-2-carboxy-4-methylthiazol-5(2H)-ylidene]ethyl phosphate</name>
        <dbReference type="ChEBI" id="CHEBI:62899"/>
    </ligand>
</feature>
<dbReference type="OMA" id="QDFYHIK"/>
<sequence length="212" mass="22953">MIFDKTMLARYFIMGTQDVADEAEFLRILNQALRSGITLFQYREKGQGALVGQKKLQLAKQVRALTAQYHVPLVIDDDMALAHAIAADGIHFGQDDGRPVDNIKQSGNLFVGVSVSNQQEYQRIAHVAGIDHIGVGPIFATTSKSDAKPPIGISGLSQLIRIAHHPIVAIGGIQRDNLSKVLSTGVDGAAVISMISQSGDIQKTLADWRNRT</sequence>
<dbReference type="EMBL" id="BJJW01000016">
    <property type="protein sequence ID" value="GDZ84627.1"/>
    <property type="molecule type" value="Genomic_DNA"/>
</dbReference>
<comment type="function">
    <text evidence="9">Condenses 4-methyl-5-(beta-hydroxyethyl)thiazole monophosphate (THZ-P) and 2-methyl-4-amino-5-hydroxymethyl pyrimidine pyrophosphate (HMP-PP) to form thiamine monophosphate (TMP).</text>
</comment>
<dbReference type="SUPFAM" id="SSF51391">
    <property type="entry name" value="Thiamin phosphate synthase"/>
    <property type="match status" value="1"/>
</dbReference>
<evidence type="ECO:0000256" key="6">
    <source>
        <dbReference type="ARBA" id="ARBA00047334"/>
    </source>
</evidence>
<dbReference type="PANTHER" id="PTHR20857">
    <property type="entry name" value="THIAMINE-PHOSPHATE PYROPHOSPHORYLASE"/>
    <property type="match status" value="1"/>
</dbReference>
<protein>
    <recommendedName>
        <fullName evidence="9">Thiamine-phosphate synthase</fullName>
        <shortName evidence="9">TP synthase</shortName>
        <shortName evidence="9">TPS</shortName>
        <ecNumber evidence="9">2.5.1.3</ecNumber>
    </recommendedName>
    <alternativeName>
        <fullName evidence="9">Thiamine-phosphate pyrophosphorylase</fullName>
        <shortName evidence="9">TMP pyrophosphorylase</shortName>
        <shortName evidence="9">TMP-PPase</shortName>
    </alternativeName>
</protein>
<dbReference type="RefSeq" id="WP_004907482.1">
    <property type="nucleotide sequence ID" value="NZ_BJJW01000016.1"/>
</dbReference>
<keyword evidence="3 9" id="KW-0479">Metal-binding</keyword>
<accession>A0A5A5U0Z1</accession>
<evidence type="ECO:0000256" key="1">
    <source>
        <dbReference type="ARBA" id="ARBA00005165"/>
    </source>
</evidence>
<evidence type="ECO:0000256" key="5">
    <source>
        <dbReference type="ARBA" id="ARBA00022977"/>
    </source>
</evidence>
<dbReference type="SMR" id="A0A5A5U0Z1"/>
<keyword evidence="5 9" id="KW-0784">Thiamine biosynthesis</keyword>
<dbReference type="UniPathway" id="UPA00060">
    <property type="reaction ID" value="UER00141"/>
</dbReference>
<dbReference type="Proteomes" id="UP000323274">
    <property type="component" value="Unassembled WGS sequence"/>
</dbReference>
<comment type="catalytic activity">
    <reaction evidence="6 9 10">
        <text>4-methyl-5-(2-phosphooxyethyl)-thiazole + 4-amino-2-methyl-5-(diphosphooxymethyl)pyrimidine + H(+) = thiamine phosphate + diphosphate</text>
        <dbReference type="Rhea" id="RHEA:22328"/>
        <dbReference type="ChEBI" id="CHEBI:15378"/>
        <dbReference type="ChEBI" id="CHEBI:33019"/>
        <dbReference type="ChEBI" id="CHEBI:37575"/>
        <dbReference type="ChEBI" id="CHEBI:57841"/>
        <dbReference type="ChEBI" id="CHEBI:58296"/>
        <dbReference type="EC" id="2.5.1.3"/>
    </reaction>
</comment>
<comment type="similarity">
    <text evidence="9 10">Belongs to the thiamine-phosphate synthase family.</text>
</comment>
<evidence type="ECO:0000256" key="4">
    <source>
        <dbReference type="ARBA" id="ARBA00022842"/>
    </source>
</evidence>
<organism evidence="12 13">
    <name type="scientific">Leuconostoc citreum</name>
    <dbReference type="NCBI Taxonomy" id="33964"/>
    <lineage>
        <taxon>Bacteria</taxon>
        <taxon>Bacillati</taxon>
        <taxon>Bacillota</taxon>
        <taxon>Bacilli</taxon>
        <taxon>Lactobacillales</taxon>
        <taxon>Lactobacillaceae</taxon>
        <taxon>Leuconostoc</taxon>
    </lineage>
</organism>
<dbReference type="InterPro" id="IPR036206">
    <property type="entry name" value="ThiamineP_synth_sf"/>
</dbReference>
<reference evidence="12 13" key="1">
    <citation type="submission" date="2019-04" db="EMBL/GenBank/DDBJ databases">
        <title>A pseudo-fructophilic Leuconostoc citreum strain F192-5 isolated from peel of satsuma mandarin: the first report for isolation and characterization of strain-dependent fructophilic-like characteristics.</title>
        <authorList>
            <person name="Maeno S."/>
            <person name="Tanizawa Y."/>
            <person name="Kajikawa A."/>
            <person name="Kanesaki Y."/>
            <person name="Kubota E."/>
            <person name="Arita M."/>
            <person name="Leon D."/>
            <person name="Endo A."/>
        </authorList>
    </citation>
    <scope>NUCLEOTIDE SEQUENCE [LARGE SCALE GENOMIC DNA]</scope>
    <source>
        <strain evidence="12 13">F192-5</strain>
    </source>
</reference>
<keyword evidence="2 9" id="KW-0808">Transferase</keyword>
<gene>
    <name evidence="9 12" type="primary">thiE</name>
    <name evidence="12" type="ORF">LCIT_18690</name>
</gene>
<feature type="binding site" evidence="9">
    <location>
        <begin position="141"/>
        <end position="143"/>
    </location>
    <ligand>
        <name>2-[(2R,5Z)-2-carboxy-4-methylthiazol-5(2H)-ylidene]ethyl phosphate</name>
        <dbReference type="ChEBI" id="CHEBI:62899"/>
    </ligand>
</feature>
<dbReference type="InterPro" id="IPR034291">
    <property type="entry name" value="TMP_synthase"/>
</dbReference>
<dbReference type="GO" id="GO:0005737">
    <property type="term" value="C:cytoplasm"/>
    <property type="evidence" value="ECO:0007669"/>
    <property type="project" value="TreeGrafter"/>
</dbReference>
<dbReference type="HAMAP" id="MF_00097">
    <property type="entry name" value="TMP_synthase"/>
    <property type="match status" value="1"/>
</dbReference>
<proteinExistence type="inferred from homology"/>
<feature type="binding site" evidence="9">
    <location>
        <position position="77"/>
    </location>
    <ligand>
        <name>Mg(2+)</name>
        <dbReference type="ChEBI" id="CHEBI:18420"/>
    </ligand>
</feature>
<dbReference type="GO" id="GO:0000287">
    <property type="term" value="F:magnesium ion binding"/>
    <property type="evidence" value="ECO:0007669"/>
    <property type="project" value="UniProtKB-UniRule"/>
</dbReference>
<dbReference type="GO" id="GO:0004789">
    <property type="term" value="F:thiamine-phosphate diphosphorylase activity"/>
    <property type="evidence" value="ECO:0007669"/>
    <property type="project" value="UniProtKB-UniRule"/>
</dbReference>
<comment type="pathway">
    <text evidence="1 9 11">Cofactor biosynthesis; thiamine diphosphate biosynthesis; thiamine phosphate from 4-amino-2-methyl-5-diphosphomethylpyrimidine and 4-methyl-5-(2-phosphoethyl)-thiazole: step 1/1.</text>
</comment>
<dbReference type="Pfam" id="PF02581">
    <property type="entry name" value="TMP-TENI"/>
    <property type="match status" value="1"/>
</dbReference>
<comment type="cofactor">
    <cofactor evidence="9">
        <name>Mg(2+)</name>
        <dbReference type="ChEBI" id="CHEBI:18420"/>
    </cofactor>
    <text evidence="9">Binds 1 Mg(2+) ion per subunit.</text>
</comment>
<evidence type="ECO:0000256" key="3">
    <source>
        <dbReference type="ARBA" id="ARBA00022723"/>
    </source>
</evidence>